<name>A0ABW4Q3N2_9MICC</name>
<dbReference type="PROSITE" id="PS50995">
    <property type="entry name" value="HTH_MARR_2"/>
    <property type="match status" value="1"/>
</dbReference>
<dbReference type="Proteomes" id="UP001597307">
    <property type="component" value="Unassembled WGS sequence"/>
</dbReference>
<evidence type="ECO:0000259" key="1">
    <source>
        <dbReference type="PROSITE" id="PS50995"/>
    </source>
</evidence>
<dbReference type="PANTHER" id="PTHR33164">
    <property type="entry name" value="TRANSCRIPTIONAL REGULATOR, MARR FAMILY"/>
    <property type="match status" value="1"/>
</dbReference>
<dbReference type="Pfam" id="PF12802">
    <property type="entry name" value="MarR_2"/>
    <property type="match status" value="1"/>
</dbReference>
<dbReference type="InterPro" id="IPR036390">
    <property type="entry name" value="WH_DNA-bd_sf"/>
</dbReference>
<dbReference type="InterPro" id="IPR000835">
    <property type="entry name" value="HTH_MarR-typ"/>
</dbReference>
<evidence type="ECO:0000313" key="2">
    <source>
        <dbReference type="EMBL" id="MFD1845854.1"/>
    </source>
</evidence>
<dbReference type="InterPro" id="IPR011991">
    <property type="entry name" value="ArsR-like_HTH"/>
</dbReference>
<dbReference type="RefSeq" id="WP_343878088.1">
    <property type="nucleotide sequence ID" value="NZ_BAAAIJ010000009.1"/>
</dbReference>
<gene>
    <name evidence="2" type="ORF">ACFSFX_04510</name>
</gene>
<feature type="domain" description="HTH marR-type" evidence="1">
    <location>
        <begin position="13"/>
        <end position="146"/>
    </location>
</feature>
<dbReference type="Gene3D" id="1.10.10.10">
    <property type="entry name" value="Winged helix-like DNA-binding domain superfamily/Winged helix DNA-binding domain"/>
    <property type="match status" value="1"/>
</dbReference>
<organism evidence="2 3">
    <name type="scientific">Arthrobacter flavus</name>
    <dbReference type="NCBI Taxonomy" id="95172"/>
    <lineage>
        <taxon>Bacteria</taxon>
        <taxon>Bacillati</taxon>
        <taxon>Actinomycetota</taxon>
        <taxon>Actinomycetes</taxon>
        <taxon>Micrococcales</taxon>
        <taxon>Micrococcaceae</taxon>
        <taxon>Arthrobacter</taxon>
    </lineage>
</organism>
<reference evidence="3" key="1">
    <citation type="journal article" date="2019" name="Int. J. Syst. Evol. Microbiol.">
        <title>The Global Catalogue of Microorganisms (GCM) 10K type strain sequencing project: providing services to taxonomists for standard genome sequencing and annotation.</title>
        <authorList>
            <consortium name="The Broad Institute Genomics Platform"/>
            <consortium name="The Broad Institute Genome Sequencing Center for Infectious Disease"/>
            <person name="Wu L."/>
            <person name="Ma J."/>
        </authorList>
    </citation>
    <scope>NUCLEOTIDE SEQUENCE [LARGE SCALE GENOMIC DNA]</scope>
    <source>
        <strain evidence="3">JCM 11496</strain>
    </source>
</reference>
<dbReference type="CDD" id="cd00090">
    <property type="entry name" value="HTH_ARSR"/>
    <property type="match status" value="1"/>
</dbReference>
<dbReference type="InterPro" id="IPR036388">
    <property type="entry name" value="WH-like_DNA-bd_sf"/>
</dbReference>
<evidence type="ECO:0000313" key="3">
    <source>
        <dbReference type="Proteomes" id="UP001597307"/>
    </source>
</evidence>
<proteinExistence type="predicted"/>
<dbReference type="SMART" id="SM00347">
    <property type="entry name" value="HTH_MARR"/>
    <property type="match status" value="1"/>
</dbReference>
<dbReference type="EMBL" id="JBHUGA010000009">
    <property type="protein sequence ID" value="MFD1845854.1"/>
    <property type="molecule type" value="Genomic_DNA"/>
</dbReference>
<dbReference type="InterPro" id="IPR039422">
    <property type="entry name" value="MarR/SlyA-like"/>
</dbReference>
<accession>A0ABW4Q3N2</accession>
<protein>
    <submittedName>
        <fullName evidence="2">MarR family winged helix-turn-helix transcriptional regulator</fullName>
    </submittedName>
</protein>
<keyword evidence="3" id="KW-1185">Reference proteome</keyword>
<sequence length="148" mass="15903">MSTSPASERSQQIRTILTEVVRLSRVLASPRSTPFGDVTLTRTQVDILFLLAHGSEPFTPGRLADTLQVTRGAITQTVEHLRAAGLVQQKPAEHDGRARVLCLTDPARKQVDAFETALVVGATPWFGDLSDDELVNVATSLSKVSGAP</sequence>
<dbReference type="SUPFAM" id="SSF46785">
    <property type="entry name" value="Winged helix' DNA-binding domain"/>
    <property type="match status" value="1"/>
</dbReference>
<comment type="caution">
    <text evidence="2">The sequence shown here is derived from an EMBL/GenBank/DDBJ whole genome shotgun (WGS) entry which is preliminary data.</text>
</comment>
<dbReference type="PRINTS" id="PR00598">
    <property type="entry name" value="HTHMARR"/>
</dbReference>
<dbReference type="PANTHER" id="PTHR33164:SF43">
    <property type="entry name" value="HTH-TYPE TRANSCRIPTIONAL REPRESSOR YETL"/>
    <property type="match status" value="1"/>
</dbReference>